<dbReference type="Gene3D" id="3.40.50.1970">
    <property type="match status" value="1"/>
</dbReference>
<dbReference type="EC" id="6.3.2.6" evidence="3"/>
<accession>A0A1F8G0I1</accession>
<protein>
    <recommendedName>
        <fullName evidence="3">phosphoribosylaminoimidazolesuccinocarboxamide synthase</fullName>
        <ecNumber evidence="3">6.3.2.6</ecNumber>
    </recommendedName>
</protein>
<keyword evidence="7" id="KW-0067">ATP-binding</keyword>
<dbReference type="PANTHER" id="PTHR43599:SF3">
    <property type="entry name" value="SI:DKEY-6E2.2"/>
    <property type="match status" value="1"/>
</dbReference>
<sequence length="439" mass="48896">MAEQVVIAEGKTKVIFRLDDKPGLVLVRSKDDITKNDDPAQTRVMEGKAVHSTTTTCAVFSLLKAAGILVAFERQVSSTEFEAPECKMILLEVVIRRYAVGSYLKRFPNLEKTKEETPHRFHRLVFELFLKTTGGRILNKDGEVCGETHEDPTTGRPIDDPFILDPGDSIWDLRHPKYPSWTEKSKLNCPVFRGNILPVPEGVTVERIEEIARRVFLVLEGAWAQIGFRLVDFKIEFGIDKDGNLVVSDVIDNDSWRLRTSDWQELSKQLFRDNFDMSEIADKYALVAGLTRRFTIPRQAIVLWRGSPNDTPPDIPKVAGVGEVDIVGSGHKSPNACLVSLEEILADYPEGGVILAMVGMSNGLGPMLAARTSWPVIGVAITAETHPEDVWSSLRLPSQVPMLTVLSPKNAVLAALNILAQKNPVAYMHRQYAIEELDE</sequence>
<evidence type="ECO:0000256" key="5">
    <source>
        <dbReference type="ARBA" id="ARBA00022741"/>
    </source>
</evidence>
<name>A0A1F8G0I1_9BACT</name>
<dbReference type="PANTHER" id="PTHR43599">
    <property type="entry name" value="MULTIFUNCTIONAL PROTEIN ADE2"/>
    <property type="match status" value="1"/>
</dbReference>
<dbReference type="InterPro" id="IPR000031">
    <property type="entry name" value="PurE_dom"/>
</dbReference>
<evidence type="ECO:0000256" key="3">
    <source>
        <dbReference type="ARBA" id="ARBA00012217"/>
    </source>
</evidence>
<evidence type="ECO:0000256" key="8">
    <source>
        <dbReference type="ARBA" id="ARBA00023268"/>
    </source>
</evidence>
<keyword evidence="6" id="KW-0658">Purine biosynthesis</keyword>
<dbReference type="InterPro" id="IPR018236">
    <property type="entry name" value="SAICAR_synthetase_CS"/>
</dbReference>
<evidence type="ECO:0000256" key="9">
    <source>
        <dbReference type="ARBA" id="ARBA00048475"/>
    </source>
</evidence>
<dbReference type="PROSITE" id="PS01058">
    <property type="entry name" value="SAICAR_SYNTHETASE_2"/>
    <property type="match status" value="1"/>
</dbReference>
<dbReference type="SMART" id="SM01001">
    <property type="entry name" value="AIRC"/>
    <property type="match status" value="1"/>
</dbReference>
<evidence type="ECO:0000313" key="11">
    <source>
        <dbReference type="EMBL" id="OGN18751.1"/>
    </source>
</evidence>
<evidence type="ECO:0000256" key="6">
    <source>
        <dbReference type="ARBA" id="ARBA00022755"/>
    </source>
</evidence>
<evidence type="ECO:0000256" key="2">
    <source>
        <dbReference type="ARBA" id="ARBA00011020"/>
    </source>
</evidence>
<dbReference type="SUPFAM" id="SSF52255">
    <property type="entry name" value="N5-CAIR mutase (phosphoribosylaminoimidazole carboxylase, PurE)"/>
    <property type="match status" value="1"/>
</dbReference>
<evidence type="ECO:0000256" key="7">
    <source>
        <dbReference type="ARBA" id="ARBA00022840"/>
    </source>
</evidence>
<feature type="domain" description="PurE" evidence="10">
    <location>
        <begin position="297"/>
        <end position="435"/>
    </location>
</feature>
<keyword evidence="4" id="KW-0436">Ligase</keyword>
<proteinExistence type="inferred from homology"/>
<comment type="caution">
    <text evidence="11">The sequence shown here is derived from an EMBL/GenBank/DDBJ whole genome shotgun (WGS) entry which is preliminary data.</text>
</comment>
<dbReference type="UniPathway" id="UPA00074">
    <property type="reaction ID" value="UER00131"/>
</dbReference>
<evidence type="ECO:0000256" key="1">
    <source>
        <dbReference type="ARBA" id="ARBA00004672"/>
    </source>
</evidence>
<evidence type="ECO:0000256" key="4">
    <source>
        <dbReference type="ARBA" id="ARBA00022598"/>
    </source>
</evidence>
<dbReference type="Pfam" id="PF00731">
    <property type="entry name" value="AIRC"/>
    <property type="match status" value="1"/>
</dbReference>
<dbReference type="Pfam" id="PF01259">
    <property type="entry name" value="SAICAR_synt"/>
    <property type="match status" value="2"/>
</dbReference>
<dbReference type="InterPro" id="IPR050089">
    <property type="entry name" value="SAICAR_synthetase"/>
</dbReference>
<dbReference type="Proteomes" id="UP000177478">
    <property type="component" value="Unassembled WGS sequence"/>
</dbReference>
<comment type="pathway">
    <text evidence="1">Purine metabolism; IMP biosynthesis via de novo pathway; 5-amino-1-(5-phospho-D-ribosyl)imidazole-4-carboxamide from 5-amino-1-(5-phospho-D-ribosyl)imidazole-4-carboxylate: step 1/2.</text>
</comment>
<evidence type="ECO:0000259" key="10">
    <source>
        <dbReference type="SMART" id="SM01001"/>
    </source>
</evidence>
<gene>
    <name evidence="11" type="ORF">A3F25_03020</name>
</gene>
<dbReference type="GO" id="GO:0004639">
    <property type="term" value="F:phosphoribosylaminoimidazolesuccinocarboxamide synthase activity"/>
    <property type="evidence" value="ECO:0007669"/>
    <property type="project" value="UniProtKB-EC"/>
</dbReference>
<dbReference type="EMBL" id="MGKD01000031">
    <property type="protein sequence ID" value="OGN18751.1"/>
    <property type="molecule type" value="Genomic_DNA"/>
</dbReference>
<reference evidence="11 12" key="1">
    <citation type="journal article" date="2016" name="Nat. Commun.">
        <title>Thousands of microbial genomes shed light on interconnected biogeochemical processes in an aquifer system.</title>
        <authorList>
            <person name="Anantharaman K."/>
            <person name="Brown C.T."/>
            <person name="Hug L.A."/>
            <person name="Sharon I."/>
            <person name="Castelle C.J."/>
            <person name="Probst A.J."/>
            <person name="Thomas B.C."/>
            <person name="Singh A."/>
            <person name="Wilkins M.J."/>
            <person name="Karaoz U."/>
            <person name="Brodie E.L."/>
            <person name="Williams K.H."/>
            <person name="Hubbard S.S."/>
            <person name="Banfield J.F."/>
        </authorList>
    </citation>
    <scope>NUCLEOTIDE SEQUENCE [LARGE SCALE GENOMIC DNA]</scope>
</reference>
<dbReference type="SUPFAM" id="SSF56104">
    <property type="entry name" value="SAICAR synthase-like"/>
    <property type="match status" value="2"/>
</dbReference>
<dbReference type="AlphaFoldDB" id="A0A1F8G0I1"/>
<keyword evidence="5" id="KW-0547">Nucleotide-binding</keyword>
<comment type="similarity">
    <text evidence="2">In the N-terminal section; belongs to the SAICAR synthetase family.</text>
</comment>
<dbReference type="STRING" id="1802689.A3F25_03020"/>
<organism evidence="11 12">
    <name type="scientific">Candidatus Yanofskybacteria bacterium RIFCSPHIGHO2_12_FULL_45_19b</name>
    <dbReference type="NCBI Taxonomy" id="1802689"/>
    <lineage>
        <taxon>Bacteria</taxon>
        <taxon>Candidatus Yanofskyibacteriota</taxon>
    </lineage>
</organism>
<comment type="catalytic activity">
    <reaction evidence="9">
        <text>5-amino-1-(5-phospho-D-ribosyl)imidazole-4-carboxylate + L-aspartate + ATP = (2S)-2-[5-amino-1-(5-phospho-beta-D-ribosyl)imidazole-4-carboxamido]succinate + ADP + phosphate + 2 H(+)</text>
        <dbReference type="Rhea" id="RHEA:22628"/>
        <dbReference type="ChEBI" id="CHEBI:15378"/>
        <dbReference type="ChEBI" id="CHEBI:29991"/>
        <dbReference type="ChEBI" id="CHEBI:30616"/>
        <dbReference type="ChEBI" id="CHEBI:43474"/>
        <dbReference type="ChEBI" id="CHEBI:58443"/>
        <dbReference type="ChEBI" id="CHEBI:77657"/>
        <dbReference type="ChEBI" id="CHEBI:456216"/>
        <dbReference type="EC" id="6.3.2.6"/>
    </reaction>
</comment>
<dbReference type="Gene3D" id="3.30.470.20">
    <property type="entry name" value="ATP-grasp fold, B domain"/>
    <property type="match status" value="1"/>
</dbReference>
<dbReference type="GO" id="GO:0005524">
    <property type="term" value="F:ATP binding"/>
    <property type="evidence" value="ECO:0007669"/>
    <property type="project" value="UniProtKB-KW"/>
</dbReference>
<dbReference type="GO" id="GO:0006189">
    <property type="term" value="P:'de novo' IMP biosynthetic process"/>
    <property type="evidence" value="ECO:0007669"/>
    <property type="project" value="UniProtKB-UniPathway"/>
</dbReference>
<evidence type="ECO:0000313" key="12">
    <source>
        <dbReference type="Proteomes" id="UP000177478"/>
    </source>
</evidence>
<keyword evidence="8" id="KW-0511">Multifunctional enzyme</keyword>
<dbReference type="InterPro" id="IPR028923">
    <property type="entry name" value="SAICAR_synt/ADE2_N"/>
</dbReference>